<evidence type="ECO:0000313" key="6">
    <source>
        <dbReference type="Proteomes" id="UP001521150"/>
    </source>
</evidence>
<dbReference type="PROSITE" id="PS00061">
    <property type="entry name" value="ADH_SHORT"/>
    <property type="match status" value="1"/>
</dbReference>
<dbReference type="Gene3D" id="3.40.50.720">
    <property type="entry name" value="NAD(P)-binding Rossmann-like Domain"/>
    <property type="match status" value="1"/>
</dbReference>
<dbReference type="InterPro" id="IPR057326">
    <property type="entry name" value="KR_dom"/>
</dbReference>
<evidence type="ECO:0000256" key="2">
    <source>
        <dbReference type="ARBA" id="ARBA00023002"/>
    </source>
</evidence>
<keyword evidence="2" id="KW-0560">Oxidoreductase</keyword>
<dbReference type="PANTHER" id="PTHR24322:SF736">
    <property type="entry name" value="RETINOL DEHYDROGENASE 10"/>
    <property type="match status" value="1"/>
</dbReference>
<keyword evidence="6" id="KW-1185">Reference proteome</keyword>
<feature type="domain" description="Ketoreductase" evidence="4">
    <location>
        <begin position="13"/>
        <end position="192"/>
    </location>
</feature>
<evidence type="ECO:0000259" key="4">
    <source>
        <dbReference type="SMART" id="SM00822"/>
    </source>
</evidence>
<dbReference type="PRINTS" id="PR00080">
    <property type="entry name" value="SDRFAMILY"/>
</dbReference>
<dbReference type="EMBL" id="JAJVCN010000001">
    <property type="protein sequence ID" value="MCE7004096.1"/>
    <property type="molecule type" value="Genomic_DNA"/>
</dbReference>
<comment type="caution">
    <text evidence="5">The sequence shown here is derived from an EMBL/GenBank/DDBJ whole genome shotgun (WGS) entry which is preliminary data.</text>
</comment>
<reference evidence="5 6" key="1">
    <citation type="submission" date="2021-12" db="EMBL/GenBank/DDBJ databases">
        <title>Genome sequence of Kibdelosporangium philippinense ATCC 49844.</title>
        <authorList>
            <person name="Fedorov E.A."/>
            <person name="Omeragic M."/>
            <person name="Shalygina K.F."/>
            <person name="Maclea K.S."/>
        </authorList>
    </citation>
    <scope>NUCLEOTIDE SEQUENCE [LARGE SCALE GENOMIC DNA]</scope>
    <source>
        <strain evidence="5 6">ATCC 49844</strain>
    </source>
</reference>
<accession>A0ABS8Z887</accession>
<name>A0ABS8Z887_9PSEU</name>
<evidence type="ECO:0000256" key="1">
    <source>
        <dbReference type="ARBA" id="ARBA00006484"/>
    </source>
</evidence>
<dbReference type="CDD" id="cd05233">
    <property type="entry name" value="SDR_c"/>
    <property type="match status" value="1"/>
</dbReference>
<dbReference type="RefSeq" id="WP_233725636.1">
    <property type="nucleotide sequence ID" value="NZ_JAJVCN010000001.1"/>
</dbReference>
<dbReference type="Proteomes" id="UP001521150">
    <property type="component" value="Unassembled WGS sequence"/>
</dbReference>
<dbReference type="SMART" id="SM00822">
    <property type="entry name" value="PKS_KR"/>
    <property type="match status" value="1"/>
</dbReference>
<dbReference type="InterPro" id="IPR002347">
    <property type="entry name" value="SDR_fam"/>
</dbReference>
<comment type="similarity">
    <text evidence="1 3">Belongs to the short-chain dehydrogenases/reductases (SDR) family.</text>
</comment>
<dbReference type="InterPro" id="IPR036291">
    <property type="entry name" value="NAD(P)-bd_dom_sf"/>
</dbReference>
<sequence>MKRRNKPIDLDGAVVAITGGARGIGLETAKAFTVEGAVVFIGDLDGEAAAKAATEFGGEGFALDVRSKKSFADFLSGIERAAGPIDVLVNNAGIMPLGPLVDETDATTEAILDINVLGLLWGLKLVLPDMIERGEGHVVNIASYFGRLPGAGAVTYCASKFAAVGLSESIRDELNGTGVTVSAILPSAVRTDLTSGVNLDGIVPTVDPDRIANAVVHSCKRRRAIIPVPGWMKAYEPIAALTPQPLLAMLRGKLTRKRTIETIDKTARASYDARMRDLERTPQQA</sequence>
<dbReference type="Pfam" id="PF00106">
    <property type="entry name" value="adh_short"/>
    <property type="match status" value="1"/>
</dbReference>
<proteinExistence type="inferred from homology"/>
<dbReference type="PRINTS" id="PR00081">
    <property type="entry name" value="GDHRDH"/>
</dbReference>
<dbReference type="InterPro" id="IPR020904">
    <property type="entry name" value="Sc_DH/Rdtase_CS"/>
</dbReference>
<dbReference type="SUPFAM" id="SSF51735">
    <property type="entry name" value="NAD(P)-binding Rossmann-fold domains"/>
    <property type="match status" value="1"/>
</dbReference>
<evidence type="ECO:0000313" key="5">
    <source>
        <dbReference type="EMBL" id="MCE7004096.1"/>
    </source>
</evidence>
<gene>
    <name evidence="5" type="ORF">LWC34_14820</name>
</gene>
<dbReference type="NCBIfam" id="NF005878">
    <property type="entry name" value="PRK07825.1"/>
    <property type="match status" value="1"/>
</dbReference>
<organism evidence="5 6">
    <name type="scientific">Kibdelosporangium philippinense</name>
    <dbReference type="NCBI Taxonomy" id="211113"/>
    <lineage>
        <taxon>Bacteria</taxon>
        <taxon>Bacillati</taxon>
        <taxon>Actinomycetota</taxon>
        <taxon>Actinomycetes</taxon>
        <taxon>Pseudonocardiales</taxon>
        <taxon>Pseudonocardiaceae</taxon>
        <taxon>Kibdelosporangium</taxon>
    </lineage>
</organism>
<evidence type="ECO:0000256" key="3">
    <source>
        <dbReference type="RuleBase" id="RU000363"/>
    </source>
</evidence>
<dbReference type="PANTHER" id="PTHR24322">
    <property type="entry name" value="PKSB"/>
    <property type="match status" value="1"/>
</dbReference>
<protein>
    <submittedName>
        <fullName evidence="5">SDR family oxidoreductase</fullName>
    </submittedName>
</protein>